<evidence type="ECO:0000256" key="1">
    <source>
        <dbReference type="SAM" id="MobiDB-lite"/>
    </source>
</evidence>
<dbReference type="AlphaFoldDB" id="A0A178XID2"/>
<keyword evidence="3" id="KW-1185">Reference proteome</keyword>
<feature type="region of interest" description="Disordered" evidence="1">
    <location>
        <begin position="1"/>
        <end position="25"/>
    </location>
</feature>
<accession>A0A178XID2</accession>
<dbReference type="OrthoDB" id="7889172at2"/>
<evidence type="ECO:0000313" key="3">
    <source>
        <dbReference type="Proteomes" id="UP000078507"/>
    </source>
</evidence>
<evidence type="ECO:0008006" key="4">
    <source>
        <dbReference type="Google" id="ProtNLM"/>
    </source>
</evidence>
<proteinExistence type="predicted"/>
<organism evidence="2 3">
    <name type="scientific">Sinorhizobium saheli</name>
    <dbReference type="NCBI Taxonomy" id="36856"/>
    <lineage>
        <taxon>Bacteria</taxon>
        <taxon>Pseudomonadati</taxon>
        <taxon>Pseudomonadota</taxon>
        <taxon>Alphaproteobacteria</taxon>
        <taxon>Hyphomicrobiales</taxon>
        <taxon>Rhizobiaceae</taxon>
        <taxon>Sinorhizobium/Ensifer group</taxon>
        <taxon>Sinorhizobium</taxon>
    </lineage>
</organism>
<feature type="compositionally biased region" description="Polar residues" evidence="1">
    <location>
        <begin position="13"/>
        <end position="22"/>
    </location>
</feature>
<sequence length="88" mass="9277">MAAALLLAGCQSAPESRTTARPSRQAAPADLQLICANAVVPRAAGARIRPTRSSQIDARRYSVDVDAGGRKFNCIIDTSGRVRSVRPA</sequence>
<dbReference type="Proteomes" id="UP000078507">
    <property type="component" value="Unassembled WGS sequence"/>
</dbReference>
<evidence type="ECO:0000313" key="2">
    <source>
        <dbReference type="EMBL" id="OAP34355.1"/>
    </source>
</evidence>
<name>A0A178XID2_SINSA</name>
<reference evidence="2 3" key="1">
    <citation type="submission" date="2015-11" db="EMBL/GenBank/DDBJ databases">
        <title>Ensifer anhuiense sp. nov., an effective nitrogen fixation bacterium with Glycine soja.</title>
        <authorList>
            <person name="Yan H."/>
            <person name="Chen W."/>
        </authorList>
    </citation>
    <scope>NUCLEOTIDE SEQUENCE [LARGE SCALE GENOMIC DNA]</scope>
    <source>
        <strain evidence="2 3">LMG 7837</strain>
    </source>
</reference>
<dbReference type="EMBL" id="LNQB01000102">
    <property type="protein sequence ID" value="OAP34355.1"/>
    <property type="molecule type" value="Genomic_DNA"/>
</dbReference>
<protein>
    <recommendedName>
        <fullName evidence="4">PepSY domain-containing protein</fullName>
    </recommendedName>
</protein>
<comment type="caution">
    <text evidence="2">The sequence shown here is derived from an EMBL/GenBank/DDBJ whole genome shotgun (WGS) entry which is preliminary data.</text>
</comment>
<gene>
    <name evidence="2" type="ORF">ATB98_22830</name>
</gene>